<dbReference type="EMBL" id="FOTQ01000004">
    <property type="protein sequence ID" value="SFM10871.1"/>
    <property type="molecule type" value="Genomic_DNA"/>
</dbReference>
<accession>A0A1I4N5R7</accession>
<feature type="region of interest" description="Disordered" evidence="1">
    <location>
        <begin position="57"/>
        <end position="84"/>
    </location>
</feature>
<evidence type="ECO:0000256" key="1">
    <source>
        <dbReference type="SAM" id="MobiDB-lite"/>
    </source>
</evidence>
<reference evidence="2 3" key="1">
    <citation type="submission" date="2016-10" db="EMBL/GenBank/DDBJ databases">
        <authorList>
            <person name="de Groot N.N."/>
        </authorList>
    </citation>
    <scope>NUCLEOTIDE SEQUENCE [LARGE SCALE GENOMIC DNA]</scope>
    <source>
        <strain evidence="2 3">DSM 15283</strain>
    </source>
</reference>
<feature type="compositionally biased region" description="Polar residues" evidence="1">
    <location>
        <begin position="57"/>
        <end position="71"/>
    </location>
</feature>
<organism evidence="2 3">
    <name type="scientific">Shimia aestuarii</name>
    <dbReference type="NCBI Taxonomy" id="254406"/>
    <lineage>
        <taxon>Bacteria</taxon>
        <taxon>Pseudomonadati</taxon>
        <taxon>Pseudomonadota</taxon>
        <taxon>Alphaproteobacteria</taxon>
        <taxon>Rhodobacterales</taxon>
        <taxon>Roseobacteraceae</taxon>
    </lineage>
</organism>
<evidence type="ECO:0000313" key="3">
    <source>
        <dbReference type="Proteomes" id="UP000199144"/>
    </source>
</evidence>
<keyword evidence="3" id="KW-1185">Reference proteome</keyword>
<gene>
    <name evidence="2" type="ORF">SAMN04488042_1044</name>
</gene>
<feature type="region of interest" description="Disordered" evidence="1">
    <location>
        <begin position="1"/>
        <end position="41"/>
    </location>
</feature>
<name>A0A1I4N5R7_9RHOB</name>
<dbReference type="AlphaFoldDB" id="A0A1I4N5R7"/>
<dbReference type="Proteomes" id="UP000199144">
    <property type="component" value="Unassembled WGS sequence"/>
</dbReference>
<dbReference type="STRING" id="254406.SAMN04488042_1044"/>
<evidence type="ECO:0000313" key="2">
    <source>
        <dbReference type="EMBL" id="SFM10871.1"/>
    </source>
</evidence>
<proteinExistence type="predicted"/>
<protein>
    <submittedName>
        <fullName evidence="2">Uncharacterized protein</fullName>
    </submittedName>
</protein>
<sequence length="84" mass="8898">MDSGGLETAKKDRENNGSNQHSGGGNTPSSSDDKDTKAMRRLNLASQVRDGALSLNAAGNQHTVVANSNKQTDPDTKAMRRLNS</sequence>